<organism evidence="4 5">
    <name type="scientific">Patiria miniata</name>
    <name type="common">Bat star</name>
    <name type="synonym">Asterina miniata</name>
    <dbReference type="NCBI Taxonomy" id="46514"/>
    <lineage>
        <taxon>Eukaryota</taxon>
        <taxon>Metazoa</taxon>
        <taxon>Echinodermata</taxon>
        <taxon>Eleutherozoa</taxon>
        <taxon>Asterozoa</taxon>
        <taxon>Asteroidea</taxon>
        <taxon>Valvatacea</taxon>
        <taxon>Valvatida</taxon>
        <taxon>Asterinidae</taxon>
        <taxon>Patiria</taxon>
    </lineage>
</organism>
<dbReference type="PANTHER" id="PTHR22603">
    <property type="entry name" value="CHOLINE/ETHANOALAMINE KINASE"/>
    <property type="match status" value="1"/>
</dbReference>
<dbReference type="RefSeq" id="XP_038053250.1">
    <property type="nucleotide sequence ID" value="XM_038197322.1"/>
</dbReference>
<keyword evidence="1" id="KW-0443">Lipid metabolism</keyword>
<keyword evidence="1" id="KW-0594">Phospholipid biosynthesis</keyword>
<dbReference type="Gene3D" id="3.90.1200.10">
    <property type="match status" value="1"/>
</dbReference>
<dbReference type="OMA" id="PLSCHEI"/>
<dbReference type="GeneID" id="119725759"/>
<protein>
    <recommendedName>
        <fullName evidence="6">Choline/ethanolamine kinase</fullName>
    </recommendedName>
</protein>
<accession>A0A913ZQ40</accession>
<dbReference type="EnsemblMetazoa" id="XM_038197322.1">
    <property type="protein sequence ID" value="XP_038053250.1"/>
    <property type="gene ID" value="LOC119725759"/>
</dbReference>
<name>A0A913ZQ40_PATMI</name>
<evidence type="ECO:0000313" key="4">
    <source>
        <dbReference type="EnsemblMetazoa" id="XP_038053250.1"/>
    </source>
</evidence>
<evidence type="ECO:0000313" key="5">
    <source>
        <dbReference type="Proteomes" id="UP000887568"/>
    </source>
</evidence>
<dbReference type="AlphaFoldDB" id="A0A913ZQ40"/>
<dbReference type="GO" id="GO:0004103">
    <property type="term" value="F:choline kinase activity"/>
    <property type="evidence" value="ECO:0007669"/>
    <property type="project" value="TreeGrafter"/>
</dbReference>
<reference evidence="4" key="1">
    <citation type="submission" date="2022-11" db="UniProtKB">
        <authorList>
            <consortium name="EnsemblMetazoa"/>
        </authorList>
    </citation>
    <scope>IDENTIFICATION</scope>
</reference>
<evidence type="ECO:0000256" key="2">
    <source>
        <dbReference type="ARBA" id="ARBA00023264"/>
    </source>
</evidence>
<dbReference type="OrthoDB" id="10267235at2759"/>
<evidence type="ECO:0000256" key="3">
    <source>
        <dbReference type="ARBA" id="ARBA00038211"/>
    </source>
</evidence>
<dbReference type="Gene3D" id="3.30.200.20">
    <property type="entry name" value="Phosphorylase Kinase, domain 1"/>
    <property type="match status" value="2"/>
</dbReference>
<dbReference type="Pfam" id="PF01633">
    <property type="entry name" value="Choline_kinase"/>
    <property type="match status" value="1"/>
</dbReference>
<evidence type="ECO:0000256" key="1">
    <source>
        <dbReference type="ARBA" id="ARBA00023209"/>
    </source>
</evidence>
<sequence>MLRARSRLSKYNERSQDSRSIFWCKSMATVPEETRVKAYNWCRDYLGGTWRRIKYDDFQIRDLRGLSPQIAPRHFVCALPPWVACANISEPRQALLHLYRHPIITGTPPSTHKGRKNEPTEVLLRVFGEIFYESDAPLLDTIIFSLLSERQQGPKLYGVFQEGRLEQYIPSRCLTTAELADPKFTVEIAEKLAKFHQLELPLCKVPRWLNQVLDKWTNLTLRMELDTPSDQRVLEEIRSHDLGKEVTFIKELIANSKSPVVFSHNDCQEGNILLAKGSPEIKDNSLVLIDYEYASYNYRASDFANHFCEWTIDYTKESAPYFNLVPEDHPTEAQQLRFIRAYLEEYNSTKEQREGEGPGAGGEGVCNRMSTEAEEKLILREIARFTPVIHLIWVMWSCVQAKISHTAFGYMEYGLARLKEYFRTKAALPDDL</sequence>
<dbReference type="InterPro" id="IPR011009">
    <property type="entry name" value="Kinase-like_dom_sf"/>
</dbReference>
<evidence type="ECO:0008006" key="6">
    <source>
        <dbReference type="Google" id="ProtNLM"/>
    </source>
</evidence>
<dbReference type="GO" id="GO:0006646">
    <property type="term" value="P:phosphatidylethanolamine biosynthetic process"/>
    <property type="evidence" value="ECO:0007669"/>
    <property type="project" value="TreeGrafter"/>
</dbReference>
<dbReference type="SUPFAM" id="SSF56112">
    <property type="entry name" value="Protein kinase-like (PK-like)"/>
    <property type="match status" value="1"/>
</dbReference>
<proteinExistence type="inferred from homology"/>
<keyword evidence="1" id="KW-0444">Lipid biosynthesis</keyword>
<comment type="similarity">
    <text evidence="3">Belongs to the choline/ethanolamine kinase family.</text>
</comment>
<dbReference type="Proteomes" id="UP000887568">
    <property type="component" value="Unplaced"/>
</dbReference>
<keyword evidence="5" id="KW-1185">Reference proteome</keyword>
<keyword evidence="2" id="KW-1208">Phospholipid metabolism</keyword>
<dbReference type="GO" id="GO:0004305">
    <property type="term" value="F:ethanolamine kinase activity"/>
    <property type="evidence" value="ECO:0007669"/>
    <property type="project" value="TreeGrafter"/>
</dbReference>
<dbReference type="GO" id="GO:0005737">
    <property type="term" value="C:cytoplasm"/>
    <property type="evidence" value="ECO:0007669"/>
    <property type="project" value="TreeGrafter"/>
</dbReference>
<dbReference type="PANTHER" id="PTHR22603:SF93">
    <property type="entry name" value="RE24176P"/>
    <property type="match status" value="1"/>
</dbReference>